<dbReference type="EMBL" id="AVOT02002379">
    <property type="protein sequence ID" value="MBW0470150.1"/>
    <property type="molecule type" value="Genomic_DNA"/>
</dbReference>
<organism evidence="2 3">
    <name type="scientific">Austropuccinia psidii MF-1</name>
    <dbReference type="NCBI Taxonomy" id="1389203"/>
    <lineage>
        <taxon>Eukaryota</taxon>
        <taxon>Fungi</taxon>
        <taxon>Dikarya</taxon>
        <taxon>Basidiomycota</taxon>
        <taxon>Pucciniomycotina</taxon>
        <taxon>Pucciniomycetes</taxon>
        <taxon>Pucciniales</taxon>
        <taxon>Sphaerophragmiaceae</taxon>
        <taxon>Austropuccinia</taxon>
    </lineage>
</organism>
<reference evidence="2" key="1">
    <citation type="submission" date="2021-03" db="EMBL/GenBank/DDBJ databases">
        <title>Draft genome sequence of rust myrtle Austropuccinia psidii MF-1, a brazilian biotype.</title>
        <authorList>
            <person name="Quecine M.C."/>
            <person name="Pachon D.M.R."/>
            <person name="Bonatelli M.L."/>
            <person name="Correr F.H."/>
            <person name="Franceschini L.M."/>
            <person name="Leite T.F."/>
            <person name="Margarido G.R.A."/>
            <person name="Almeida C.A."/>
            <person name="Ferrarezi J.A."/>
            <person name="Labate C.A."/>
        </authorList>
    </citation>
    <scope>NUCLEOTIDE SEQUENCE</scope>
    <source>
        <strain evidence="2">MF-1</strain>
    </source>
</reference>
<accession>A0A9Q3BS32</accession>
<feature type="compositionally biased region" description="Basic and acidic residues" evidence="1">
    <location>
        <begin position="69"/>
        <end position="79"/>
    </location>
</feature>
<proteinExistence type="predicted"/>
<dbReference type="Proteomes" id="UP000765509">
    <property type="component" value="Unassembled WGS sequence"/>
</dbReference>
<dbReference type="AlphaFoldDB" id="A0A9Q3BS32"/>
<evidence type="ECO:0000313" key="2">
    <source>
        <dbReference type="EMBL" id="MBW0470150.1"/>
    </source>
</evidence>
<feature type="compositionally biased region" description="Polar residues" evidence="1">
    <location>
        <begin position="80"/>
        <end position="98"/>
    </location>
</feature>
<evidence type="ECO:0000313" key="3">
    <source>
        <dbReference type="Proteomes" id="UP000765509"/>
    </source>
</evidence>
<gene>
    <name evidence="2" type="ORF">O181_009865</name>
</gene>
<sequence length="220" mass="24909">MKQKTQNKLNLKHELATNTAYRITDKLFTPNTDISTRSYFLHDAGTIKATSVTKTIDNCIMVKEVITKEDHSSNPDSKRINTNTIKTNSNFSPNQPDANGNKIYKNDEQNLQPNTSCTSFSTNEIRSVTTDATITKDNNNQISDYISYRSPYLVTPNKNATTSLKHTRNINLNISNSDKRTNATITVNEEETILIKIVTYIERKIINQTISTKKSIKNVE</sequence>
<protein>
    <submittedName>
        <fullName evidence="2">Uncharacterized protein</fullName>
    </submittedName>
</protein>
<feature type="region of interest" description="Disordered" evidence="1">
    <location>
        <begin position="69"/>
        <end position="107"/>
    </location>
</feature>
<comment type="caution">
    <text evidence="2">The sequence shown here is derived from an EMBL/GenBank/DDBJ whole genome shotgun (WGS) entry which is preliminary data.</text>
</comment>
<evidence type="ECO:0000256" key="1">
    <source>
        <dbReference type="SAM" id="MobiDB-lite"/>
    </source>
</evidence>
<name>A0A9Q3BS32_9BASI</name>
<keyword evidence="3" id="KW-1185">Reference proteome</keyword>